<feature type="binding site" evidence="5">
    <location>
        <position position="165"/>
    </location>
    <ligand>
        <name>anthranilate</name>
        <dbReference type="ChEBI" id="CHEBI:16567"/>
        <label>2</label>
    </ligand>
</feature>
<feature type="binding site" evidence="5">
    <location>
        <position position="79"/>
    </location>
    <ligand>
        <name>anthranilate</name>
        <dbReference type="ChEBI" id="CHEBI:16567"/>
        <label>1</label>
    </ligand>
</feature>
<evidence type="ECO:0000256" key="4">
    <source>
        <dbReference type="ARBA" id="ARBA00023141"/>
    </source>
</evidence>
<evidence type="ECO:0000256" key="1">
    <source>
        <dbReference type="ARBA" id="ARBA00022676"/>
    </source>
</evidence>
<dbReference type="PANTHER" id="PTHR43285:SF2">
    <property type="entry name" value="ANTHRANILATE PHOSPHORIBOSYLTRANSFERASE"/>
    <property type="match status" value="1"/>
</dbReference>
<feature type="binding site" evidence="5">
    <location>
        <position position="79"/>
    </location>
    <ligand>
        <name>5-phospho-alpha-D-ribose 1-diphosphate</name>
        <dbReference type="ChEBI" id="CHEBI:58017"/>
    </ligand>
</feature>
<evidence type="ECO:0000256" key="2">
    <source>
        <dbReference type="ARBA" id="ARBA00022679"/>
    </source>
</evidence>
<dbReference type="SUPFAM" id="SSF47648">
    <property type="entry name" value="Nucleoside phosphorylase/phosphoribosyltransferase N-terminal domain"/>
    <property type="match status" value="1"/>
</dbReference>
<gene>
    <name evidence="5" type="primary">trpD</name>
    <name evidence="8" type="ORF">R54839_PPFHFPJH_00804</name>
</gene>
<dbReference type="InterPro" id="IPR036320">
    <property type="entry name" value="Glycosyl_Trfase_fam3_N_dom_sf"/>
</dbReference>
<feature type="domain" description="Glycosyl transferase family 3 N-terminal" evidence="7">
    <location>
        <begin position="4"/>
        <end position="64"/>
    </location>
</feature>
<dbReference type="Gene3D" id="3.40.1030.10">
    <property type="entry name" value="Nucleoside phosphorylase/phosphoribosyltransferase catalytic domain"/>
    <property type="match status" value="1"/>
</dbReference>
<comment type="caution">
    <text evidence="8">The sequence shown here is derived from an EMBL/GenBank/DDBJ whole genome shotgun (WGS) entry which is preliminary data.</text>
</comment>
<comment type="cofactor">
    <cofactor evidence="5">
        <name>Mg(2+)</name>
        <dbReference type="ChEBI" id="CHEBI:18420"/>
    </cofactor>
    <text evidence="5">Binds 2 magnesium ions per monomer.</text>
</comment>
<comment type="catalytic activity">
    <reaction evidence="5">
        <text>N-(5-phospho-beta-D-ribosyl)anthranilate + diphosphate = 5-phospho-alpha-D-ribose 1-diphosphate + anthranilate</text>
        <dbReference type="Rhea" id="RHEA:11768"/>
        <dbReference type="ChEBI" id="CHEBI:16567"/>
        <dbReference type="ChEBI" id="CHEBI:18277"/>
        <dbReference type="ChEBI" id="CHEBI:33019"/>
        <dbReference type="ChEBI" id="CHEBI:58017"/>
        <dbReference type="EC" id="2.4.2.18"/>
    </reaction>
</comment>
<reference evidence="8 9" key="1">
    <citation type="submission" date="2023-10" db="EMBL/GenBank/DDBJ databases">
        <authorList>
            <person name="Botero Cardona J."/>
        </authorList>
    </citation>
    <scope>NUCLEOTIDE SEQUENCE [LARGE SCALE GENOMIC DNA]</scope>
    <source>
        <strain evidence="8 9">R-54839</strain>
    </source>
</reference>
<keyword evidence="3 5" id="KW-0822">Tryptophan biosynthesis</keyword>
<dbReference type="InterPro" id="IPR035902">
    <property type="entry name" value="Nuc_phospho_transferase"/>
</dbReference>
<dbReference type="InterPro" id="IPR005940">
    <property type="entry name" value="Anthranilate_Pribosyl_Tfrase"/>
</dbReference>
<feature type="binding site" evidence="5">
    <location>
        <position position="119"/>
    </location>
    <ligand>
        <name>5-phospho-alpha-D-ribose 1-diphosphate</name>
        <dbReference type="ChEBI" id="CHEBI:58017"/>
    </ligand>
</feature>
<feature type="binding site" evidence="5">
    <location>
        <position position="225"/>
    </location>
    <ligand>
        <name>Mg(2+)</name>
        <dbReference type="ChEBI" id="CHEBI:18420"/>
        <label>1</label>
    </ligand>
</feature>
<evidence type="ECO:0000256" key="3">
    <source>
        <dbReference type="ARBA" id="ARBA00022822"/>
    </source>
</evidence>
<feature type="binding site" evidence="5">
    <location>
        <position position="87"/>
    </location>
    <ligand>
        <name>5-phospho-alpha-D-ribose 1-diphosphate</name>
        <dbReference type="ChEBI" id="CHEBI:58017"/>
    </ligand>
</feature>
<keyword evidence="1 5" id="KW-0328">Glycosyltransferase</keyword>
<comment type="function">
    <text evidence="5">Catalyzes the transfer of the phosphoribosyl group of 5-phosphorylribose-1-pyrophosphate (PRPP) to anthranilate to yield N-(5'-phosphoribosyl)-anthranilate (PRA).</text>
</comment>
<protein>
    <recommendedName>
        <fullName evidence="5">Anthranilate phosphoribosyltransferase</fullName>
        <ecNumber evidence="5">2.4.2.18</ecNumber>
    </recommendedName>
</protein>
<feature type="domain" description="Glycosyl transferase family 3" evidence="6">
    <location>
        <begin position="73"/>
        <end position="323"/>
    </location>
</feature>
<dbReference type="HAMAP" id="MF_00211">
    <property type="entry name" value="TrpD"/>
    <property type="match status" value="1"/>
</dbReference>
<keyword evidence="4 5" id="KW-0057">Aromatic amino acid biosynthesis</keyword>
<dbReference type="EMBL" id="CAUZLR010000004">
    <property type="protein sequence ID" value="CAK1238992.1"/>
    <property type="molecule type" value="Genomic_DNA"/>
</dbReference>
<dbReference type="RefSeq" id="WP_338346128.1">
    <property type="nucleotide sequence ID" value="NZ_CAUZLR010000004.1"/>
</dbReference>
<dbReference type="Pfam" id="PF02885">
    <property type="entry name" value="Glycos_trans_3N"/>
    <property type="match status" value="1"/>
</dbReference>
<feature type="binding site" evidence="5">
    <location>
        <begin position="89"/>
        <end position="92"/>
    </location>
    <ligand>
        <name>5-phospho-alpha-D-ribose 1-diphosphate</name>
        <dbReference type="ChEBI" id="CHEBI:58017"/>
    </ligand>
</feature>
<sequence length="337" mass="35112">MLQQFTEKIQNKQSLTFDESKAAIQAMMSGDESDVAIASFLTALADKGESDVEIAGGAAGMRAMAKTFPAQPDGLDIVGTGGDHSNSFNISSTTGILLAAMGVKVVKHGNRAASSKSGAADVLEALNFPIHQSQEASESMLARENFTFLFAQDYHPAMKAVGPIRSKLGIRTIFNLLGPLANPAAPEKMVLGVAKPELLEPMAQVLHQLGVQRADVIYGTDGLDEASISAPTKIVSLRGDAVTYQTIKPEDVGLKSATKSAITGGSGEENAQITQAILAGKEKGPRRDVVLLNAGIALSVVDSSISIEQGIKQAQAAIDSGAAIAKLTALTTKEVLQ</sequence>
<comment type="pathway">
    <text evidence="5">Amino-acid biosynthesis; L-tryptophan biosynthesis; L-tryptophan from chorismate: step 2/5.</text>
</comment>
<proteinExistence type="inferred from homology"/>
<dbReference type="NCBIfam" id="TIGR01245">
    <property type="entry name" value="trpD"/>
    <property type="match status" value="1"/>
</dbReference>
<feature type="binding site" evidence="5">
    <location>
        <position position="224"/>
    </location>
    <ligand>
        <name>Mg(2+)</name>
        <dbReference type="ChEBI" id="CHEBI:18420"/>
        <label>2</label>
    </ligand>
</feature>
<dbReference type="GO" id="GO:0004048">
    <property type="term" value="F:anthranilate phosphoribosyltransferase activity"/>
    <property type="evidence" value="ECO:0007669"/>
    <property type="project" value="UniProtKB-EC"/>
</dbReference>
<name>A0ABM9MTN7_9LACO</name>
<dbReference type="Pfam" id="PF00591">
    <property type="entry name" value="Glycos_transf_3"/>
    <property type="match status" value="1"/>
</dbReference>
<keyword evidence="5" id="KW-0460">Magnesium</keyword>
<dbReference type="Proteomes" id="UP001314261">
    <property type="component" value="Unassembled WGS sequence"/>
</dbReference>
<evidence type="ECO:0000313" key="8">
    <source>
        <dbReference type="EMBL" id="CAK1238992.1"/>
    </source>
</evidence>
<comment type="similarity">
    <text evidence="5">Belongs to the anthranilate phosphoribosyltransferase family.</text>
</comment>
<evidence type="ECO:0000259" key="6">
    <source>
        <dbReference type="Pfam" id="PF00591"/>
    </source>
</evidence>
<dbReference type="InterPro" id="IPR000312">
    <property type="entry name" value="Glycosyl_Trfase_fam3"/>
</dbReference>
<organism evidence="8 9">
    <name type="scientific">Fructobacillus fructosus</name>
    <dbReference type="NCBI Taxonomy" id="1631"/>
    <lineage>
        <taxon>Bacteria</taxon>
        <taxon>Bacillati</taxon>
        <taxon>Bacillota</taxon>
        <taxon>Bacilli</taxon>
        <taxon>Lactobacillales</taxon>
        <taxon>Lactobacillaceae</taxon>
        <taxon>Fructobacillus</taxon>
    </lineage>
</organism>
<dbReference type="PANTHER" id="PTHR43285">
    <property type="entry name" value="ANTHRANILATE PHOSPHORIBOSYLTRANSFERASE"/>
    <property type="match status" value="1"/>
</dbReference>
<dbReference type="SUPFAM" id="SSF52418">
    <property type="entry name" value="Nucleoside phosphorylase/phosphoribosyltransferase catalytic domain"/>
    <property type="match status" value="1"/>
</dbReference>
<feature type="binding site" evidence="5">
    <location>
        <begin position="82"/>
        <end position="83"/>
    </location>
    <ligand>
        <name>5-phospho-alpha-D-ribose 1-diphosphate</name>
        <dbReference type="ChEBI" id="CHEBI:58017"/>
    </ligand>
</feature>
<comment type="caution">
    <text evidence="5">Lacks conserved residue(s) required for the propagation of feature annotation.</text>
</comment>
<keyword evidence="8" id="KW-0456">Lyase</keyword>
<evidence type="ECO:0000256" key="5">
    <source>
        <dbReference type="HAMAP-Rule" id="MF_00211"/>
    </source>
</evidence>
<keyword evidence="9" id="KW-1185">Reference proteome</keyword>
<keyword evidence="5" id="KW-0028">Amino-acid biosynthesis</keyword>
<feature type="binding site" evidence="5">
    <location>
        <position position="91"/>
    </location>
    <ligand>
        <name>Mg(2+)</name>
        <dbReference type="ChEBI" id="CHEBI:18420"/>
        <label>1</label>
    </ligand>
</feature>
<accession>A0ABM9MTN7</accession>
<evidence type="ECO:0000259" key="7">
    <source>
        <dbReference type="Pfam" id="PF02885"/>
    </source>
</evidence>
<dbReference type="EC" id="2.4.2.18" evidence="5"/>
<feature type="binding site" evidence="5">
    <location>
        <position position="110"/>
    </location>
    <ligand>
        <name>anthranilate</name>
        <dbReference type="ChEBI" id="CHEBI:16567"/>
        <label>1</label>
    </ligand>
</feature>
<dbReference type="Gene3D" id="1.20.970.10">
    <property type="entry name" value="Transferase, Pyrimidine Nucleoside Phosphorylase, Chain C"/>
    <property type="match status" value="1"/>
</dbReference>
<feature type="binding site" evidence="5">
    <location>
        <begin position="107"/>
        <end position="115"/>
    </location>
    <ligand>
        <name>5-phospho-alpha-D-ribose 1-diphosphate</name>
        <dbReference type="ChEBI" id="CHEBI:58017"/>
    </ligand>
</feature>
<comment type="subunit">
    <text evidence="5">Homodimer.</text>
</comment>
<feature type="binding site" evidence="5">
    <location>
        <position position="225"/>
    </location>
    <ligand>
        <name>Mg(2+)</name>
        <dbReference type="ChEBI" id="CHEBI:18420"/>
        <label>2</label>
    </ligand>
</feature>
<evidence type="ECO:0000313" key="9">
    <source>
        <dbReference type="Proteomes" id="UP001314261"/>
    </source>
</evidence>
<keyword evidence="5" id="KW-0479">Metal-binding</keyword>
<dbReference type="GO" id="GO:0004049">
    <property type="term" value="F:anthranilate synthase activity"/>
    <property type="evidence" value="ECO:0007669"/>
    <property type="project" value="UniProtKB-EC"/>
</dbReference>
<keyword evidence="2 5" id="KW-0808">Transferase</keyword>
<dbReference type="InterPro" id="IPR017459">
    <property type="entry name" value="Glycosyl_Trfase_fam3_N_dom"/>
</dbReference>